<gene>
    <name evidence="14" type="ORF">VLY81_09385</name>
</gene>
<dbReference type="PROSITE" id="PS50885">
    <property type="entry name" value="HAMP"/>
    <property type="match status" value="1"/>
</dbReference>
<keyword evidence="5 11" id="KW-1133">Transmembrane helix</keyword>
<dbReference type="CDD" id="cd06225">
    <property type="entry name" value="HAMP"/>
    <property type="match status" value="1"/>
</dbReference>
<dbReference type="Proteomes" id="UP001333102">
    <property type="component" value="Chromosome"/>
</dbReference>
<keyword evidence="6 11" id="KW-0472">Membrane</keyword>
<name>A0ABZ1BMA0_9FIRM</name>
<feature type="domain" description="HAMP" evidence="13">
    <location>
        <begin position="310"/>
        <end position="362"/>
    </location>
</feature>
<keyword evidence="4 11" id="KW-0812">Transmembrane</keyword>
<dbReference type="PANTHER" id="PTHR32089">
    <property type="entry name" value="METHYL-ACCEPTING CHEMOTAXIS PROTEIN MCPB"/>
    <property type="match status" value="1"/>
</dbReference>
<dbReference type="InterPro" id="IPR003660">
    <property type="entry name" value="HAMP_dom"/>
</dbReference>
<evidence type="ECO:0000256" key="6">
    <source>
        <dbReference type="ARBA" id="ARBA00023136"/>
    </source>
</evidence>
<organism evidence="14 15">
    <name type="scientific">Geochorda subterranea</name>
    <dbReference type="NCBI Taxonomy" id="3109564"/>
    <lineage>
        <taxon>Bacteria</taxon>
        <taxon>Bacillati</taxon>
        <taxon>Bacillota</taxon>
        <taxon>Limnochordia</taxon>
        <taxon>Limnochordales</taxon>
        <taxon>Geochordaceae</taxon>
        <taxon>Geochorda</taxon>
    </lineage>
</organism>
<evidence type="ECO:0000256" key="8">
    <source>
        <dbReference type="ARBA" id="ARBA00029447"/>
    </source>
</evidence>
<dbReference type="EMBL" id="CP141614">
    <property type="protein sequence ID" value="WRP13658.1"/>
    <property type="molecule type" value="Genomic_DNA"/>
</dbReference>
<evidence type="ECO:0000256" key="5">
    <source>
        <dbReference type="ARBA" id="ARBA00022989"/>
    </source>
</evidence>
<dbReference type="PROSITE" id="PS50111">
    <property type="entry name" value="CHEMOTAXIS_TRANSDUC_2"/>
    <property type="match status" value="1"/>
</dbReference>
<dbReference type="CDD" id="cd18774">
    <property type="entry name" value="PDC2_HK_sensor"/>
    <property type="match status" value="1"/>
</dbReference>
<evidence type="ECO:0000256" key="4">
    <source>
        <dbReference type="ARBA" id="ARBA00022692"/>
    </source>
</evidence>
<keyword evidence="15" id="KW-1185">Reference proteome</keyword>
<dbReference type="Gene3D" id="3.30.450.20">
    <property type="entry name" value="PAS domain"/>
    <property type="match status" value="1"/>
</dbReference>
<dbReference type="RefSeq" id="WP_324667903.1">
    <property type="nucleotide sequence ID" value="NZ_CP141614.1"/>
</dbReference>
<evidence type="ECO:0000256" key="10">
    <source>
        <dbReference type="SAM" id="MobiDB-lite"/>
    </source>
</evidence>
<dbReference type="SUPFAM" id="SSF58104">
    <property type="entry name" value="Methyl-accepting chemotaxis protein (MCP) signaling domain"/>
    <property type="match status" value="1"/>
</dbReference>
<protein>
    <submittedName>
        <fullName evidence="14">Methyl-accepting chemotaxis protein</fullName>
    </submittedName>
</protein>
<keyword evidence="2" id="KW-1003">Cell membrane</keyword>
<dbReference type="Pfam" id="PF00672">
    <property type="entry name" value="HAMP"/>
    <property type="match status" value="1"/>
</dbReference>
<proteinExistence type="inferred from homology"/>
<evidence type="ECO:0000256" key="1">
    <source>
        <dbReference type="ARBA" id="ARBA00004651"/>
    </source>
</evidence>
<evidence type="ECO:0000256" key="11">
    <source>
        <dbReference type="SAM" id="Phobius"/>
    </source>
</evidence>
<feature type="region of interest" description="Disordered" evidence="10">
    <location>
        <begin position="395"/>
        <end position="416"/>
    </location>
</feature>
<dbReference type="Pfam" id="PF00015">
    <property type="entry name" value="MCPsignal"/>
    <property type="match status" value="1"/>
</dbReference>
<dbReference type="Gene3D" id="1.10.287.950">
    <property type="entry name" value="Methyl-accepting chemotaxis protein"/>
    <property type="match status" value="1"/>
</dbReference>
<comment type="similarity">
    <text evidence="8">Belongs to the methyl-accepting chemotaxis (MCP) protein family.</text>
</comment>
<dbReference type="CDD" id="cd11386">
    <property type="entry name" value="MCP_signal"/>
    <property type="match status" value="1"/>
</dbReference>
<accession>A0ABZ1BMA0</accession>
<dbReference type="InterPro" id="IPR033479">
    <property type="entry name" value="dCache_1"/>
</dbReference>
<evidence type="ECO:0000256" key="7">
    <source>
        <dbReference type="ARBA" id="ARBA00023224"/>
    </source>
</evidence>
<dbReference type="Pfam" id="PF02743">
    <property type="entry name" value="dCache_1"/>
    <property type="match status" value="1"/>
</dbReference>
<reference evidence="15" key="1">
    <citation type="submission" date="2023-12" db="EMBL/GenBank/DDBJ databases">
        <title>Novel isolates from deep terrestrial aquifers shed light on the physiology and ecology of the class Limnochordia.</title>
        <authorList>
            <person name="Karnachuk O.V."/>
            <person name="Lukina A.P."/>
            <person name="Avakyan M.R."/>
            <person name="Kadnikov V."/>
            <person name="Begmatov S."/>
            <person name="Beletsky A.V."/>
            <person name="Mardanov A.V."/>
            <person name="Ravin N.V."/>
        </authorList>
    </citation>
    <scope>NUCLEOTIDE SEQUENCE [LARGE SCALE GENOMIC DNA]</scope>
    <source>
        <strain evidence="15">LN</strain>
    </source>
</reference>
<evidence type="ECO:0000313" key="15">
    <source>
        <dbReference type="Proteomes" id="UP001333102"/>
    </source>
</evidence>
<evidence type="ECO:0000259" key="12">
    <source>
        <dbReference type="PROSITE" id="PS50111"/>
    </source>
</evidence>
<dbReference type="SMART" id="SM00283">
    <property type="entry name" value="MA"/>
    <property type="match status" value="1"/>
</dbReference>
<sequence length="668" mass="70371">MRSFSQQLMAILFLFVVLSVAVAGFLMYRSSSQIILAQIEASARGELRLNARLIEAWRANSIQQVESLASKLARQAQLTGFQDLPSYAGTLYSDVTRSDAVLEVTVADVTGNAMLLTGTGDMRPTTVGTDPVFKATLAGGVTVGEPFRYGEQGRPAVAIGIPLVNEQRGEVGGIFIGVVPADSLNQQVASLQVGETGYAMLVHQNGRVLAHPDARQALSADLLQGTTDPAERAVYRELLSQERATIRYARVGGESRLLGVQPVEGTAWRLVVSAPRAELTRALDTLMQQTLLSGAVMAVIALLAAYALGRTQARGVVAVARAMAALAEGDLTRTVTVRDRTEVGRLAEAFNATVGRLRQLALQVRRGAEQLAASSQELASSSEQVGQSVQQVASTVDQMAKGGERQSAAATNASDSVRQMGETVRKVSGAIERIAQGSHEVAALAREGGSALANITQRMTQIEQTAGESGRAVEDLGRRSQRIGQIVDVITGIAEQTNLLALNAAIEAARAGEQGRGFAVVAEEVRKLAEQSRQAASEIAGLIGEIRQEVERAVRNTEAVRAAVGEGVEAVDASEQTFTAITRAVEASVSQINEVHAAAQAMAAASEAAIRAVDEIAAITEENAAAAEEVASSTEEQSSAVEQIASSAQRLARMAQELLEAVGAFKVQ</sequence>
<comment type="subcellular location">
    <subcellularLocation>
        <location evidence="1">Cell membrane</location>
        <topology evidence="1">Multi-pass membrane protein</topology>
    </subcellularLocation>
</comment>
<dbReference type="InterPro" id="IPR004089">
    <property type="entry name" value="MCPsignal_dom"/>
</dbReference>
<dbReference type="CDD" id="cd18773">
    <property type="entry name" value="PDC1_HK_sensor"/>
    <property type="match status" value="1"/>
</dbReference>
<evidence type="ECO:0000313" key="14">
    <source>
        <dbReference type="EMBL" id="WRP13658.1"/>
    </source>
</evidence>
<evidence type="ECO:0000256" key="2">
    <source>
        <dbReference type="ARBA" id="ARBA00022475"/>
    </source>
</evidence>
<dbReference type="PANTHER" id="PTHR32089:SF112">
    <property type="entry name" value="LYSOZYME-LIKE PROTEIN-RELATED"/>
    <property type="match status" value="1"/>
</dbReference>
<keyword evidence="7 9" id="KW-0807">Transducer</keyword>
<evidence type="ECO:0000256" key="9">
    <source>
        <dbReference type="PROSITE-ProRule" id="PRU00284"/>
    </source>
</evidence>
<feature type="transmembrane region" description="Helical" evidence="11">
    <location>
        <begin position="291"/>
        <end position="309"/>
    </location>
</feature>
<dbReference type="SMART" id="SM00304">
    <property type="entry name" value="HAMP"/>
    <property type="match status" value="2"/>
</dbReference>
<evidence type="ECO:0000259" key="13">
    <source>
        <dbReference type="PROSITE" id="PS50885"/>
    </source>
</evidence>
<keyword evidence="3" id="KW-0145">Chemotaxis</keyword>
<feature type="domain" description="Methyl-accepting transducer" evidence="12">
    <location>
        <begin position="381"/>
        <end position="617"/>
    </location>
</feature>
<evidence type="ECO:0000256" key="3">
    <source>
        <dbReference type="ARBA" id="ARBA00022500"/>
    </source>
</evidence>